<reference evidence="2 3" key="1">
    <citation type="submission" date="2021-03" db="EMBL/GenBank/DDBJ databases">
        <title>Genomic Encyclopedia of Type Strains, Phase IV (KMG-IV): sequencing the most valuable type-strain genomes for metagenomic binning, comparative biology and taxonomic classification.</title>
        <authorList>
            <person name="Goeker M."/>
        </authorList>
    </citation>
    <scope>NUCLEOTIDE SEQUENCE [LARGE SCALE GENOMIC DNA]</scope>
    <source>
        <strain evidence="2 3">DSM 21085</strain>
    </source>
</reference>
<dbReference type="Proteomes" id="UP001519328">
    <property type="component" value="Unassembled WGS sequence"/>
</dbReference>
<evidence type="ECO:0000313" key="3">
    <source>
        <dbReference type="Proteomes" id="UP001519328"/>
    </source>
</evidence>
<evidence type="ECO:0000313" key="2">
    <source>
        <dbReference type="EMBL" id="MBP1949107.1"/>
    </source>
</evidence>
<feature type="region of interest" description="Disordered" evidence="1">
    <location>
        <begin position="1"/>
        <end position="23"/>
    </location>
</feature>
<accession>A0ABS4HDV7</accession>
<keyword evidence="3" id="KW-1185">Reference proteome</keyword>
<name>A0ABS4HDV7_9BACI</name>
<evidence type="ECO:0008006" key="4">
    <source>
        <dbReference type="Google" id="ProtNLM"/>
    </source>
</evidence>
<comment type="caution">
    <text evidence="2">The sequence shown here is derived from an EMBL/GenBank/DDBJ whole genome shotgun (WGS) entry which is preliminary data.</text>
</comment>
<sequence>MSIQNLAGQRITSSQVSNSTQSLRPGQIVQGKIVKLFPNNKAQIQLGTQKMIAQLEASLSVGGKYHFQVQASDNVIHLKVIGEQLKNQANVNMMSLMRQLGLNATKSNIALIQSLISEKIPFSKEQFQKAFQLLDGARNKSQAHQIAKEMIATRLPITDSVYRALAAAKNTSGMTEQMKSLLQQLRQDPNQTKLHQHLINRLSQMTERPSNQIVKQIISQASNNNQQLFNVLKSSGAVIASVDFPTWKSEWAAFVKQDNLASGNNTKLPFKLNNMEITRVLEQMSSNSTSIRAASRAIIQSFGHSVETAATNNTKLPWQEFSLLKQQLTKTVMPLLSDTQQQQLTKFLENSPAQLRQLLNVLRTMASNDTYADIDSVLTTMKLGESFLNSSPKEQFLGQLQQVLRFTGLNYENQLANNMGQQQTATIKSMLMQILQQSDGTVHDRSQQLLNFINGMQIQSVNDTTNFLQASLQIPAEKLDLPNDMQLDFEGKKSENGKINPDFCRIIFYLELAHLKETIIDMNIQKRAVAITIYNDQGEIADYSTALKPILKEGLESLNYKLSTITIKPIHENNHTDNDKLKTAYQNSYQGVDYWV</sequence>
<organism evidence="2 3">
    <name type="scientific">Virgibacillus litoralis</name>
    <dbReference type="NCBI Taxonomy" id="578221"/>
    <lineage>
        <taxon>Bacteria</taxon>
        <taxon>Bacillati</taxon>
        <taxon>Bacillota</taxon>
        <taxon>Bacilli</taxon>
        <taxon>Bacillales</taxon>
        <taxon>Bacillaceae</taxon>
        <taxon>Virgibacillus</taxon>
    </lineage>
</organism>
<evidence type="ECO:0000256" key="1">
    <source>
        <dbReference type="SAM" id="MobiDB-lite"/>
    </source>
</evidence>
<proteinExistence type="predicted"/>
<protein>
    <recommendedName>
        <fullName evidence="4">Flagellar hook-length control protein-like C-terminal domain-containing protein</fullName>
    </recommendedName>
</protein>
<dbReference type="RefSeq" id="WP_209480641.1">
    <property type="nucleotide sequence ID" value="NZ_JAGGKK010000010.1"/>
</dbReference>
<gene>
    <name evidence="2" type="ORF">J2Z82_002044</name>
</gene>
<dbReference type="EMBL" id="JAGGKK010000010">
    <property type="protein sequence ID" value="MBP1949107.1"/>
    <property type="molecule type" value="Genomic_DNA"/>
</dbReference>